<accession>A0A4C1WKL8</accession>
<name>A0A4C1WKL8_EUMVA</name>
<dbReference type="InterPro" id="IPR039632">
    <property type="entry name" value="TMEM42"/>
</dbReference>
<sequence>MVMVNTWSCRYYLRSLDAASNSVAPTVISTASNYVLSGVIGTVMFDEAVGARWWAGAALITAGLTLLAKPEKDHED</sequence>
<comment type="caution">
    <text evidence="1">The sequence shown here is derived from an EMBL/GenBank/DDBJ whole genome shotgun (WGS) entry which is preliminary data.</text>
</comment>
<dbReference type="AlphaFoldDB" id="A0A4C1WKL8"/>
<proteinExistence type="predicted"/>
<evidence type="ECO:0008006" key="3">
    <source>
        <dbReference type="Google" id="ProtNLM"/>
    </source>
</evidence>
<reference evidence="1 2" key="1">
    <citation type="journal article" date="2019" name="Commun. Biol.">
        <title>The bagworm genome reveals a unique fibroin gene that provides high tensile strength.</title>
        <authorList>
            <person name="Kono N."/>
            <person name="Nakamura H."/>
            <person name="Ohtoshi R."/>
            <person name="Tomita M."/>
            <person name="Numata K."/>
            <person name="Arakawa K."/>
        </authorList>
    </citation>
    <scope>NUCLEOTIDE SEQUENCE [LARGE SCALE GENOMIC DNA]</scope>
</reference>
<protein>
    <recommendedName>
        <fullName evidence="3">Transmembrane protein 42</fullName>
    </recommendedName>
</protein>
<dbReference type="PANTHER" id="PTHR31965">
    <property type="entry name" value="TRANSMEMBRANE PROTEIN 42"/>
    <property type="match status" value="1"/>
</dbReference>
<keyword evidence="2" id="KW-1185">Reference proteome</keyword>
<organism evidence="1 2">
    <name type="scientific">Eumeta variegata</name>
    <name type="common">Bagworm moth</name>
    <name type="synonym">Eumeta japonica</name>
    <dbReference type="NCBI Taxonomy" id="151549"/>
    <lineage>
        <taxon>Eukaryota</taxon>
        <taxon>Metazoa</taxon>
        <taxon>Ecdysozoa</taxon>
        <taxon>Arthropoda</taxon>
        <taxon>Hexapoda</taxon>
        <taxon>Insecta</taxon>
        <taxon>Pterygota</taxon>
        <taxon>Neoptera</taxon>
        <taxon>Endopterygota</taxon>
        <taxon>Lepidoptera</taxon>
        <taxon>Glossata</taxon>
        <taxon>Ditrysia</taxon>
        <taxon>Tineoidea</taxon>
        <taxon>Psychidae</taxon>
        <taxon>Oiketicinae</taxon>
        <taxon>Eumeta</taxon>
    </lineage>
</organism>
<dbReference type="EMBL" id="BGZK01000570">
    <property type="protein sequence ID" value="GBP50687.1"/>
    <property type="molecule type" value="Genomic_DNA"/>
</dbReference>
<gene>
    <name evidence="1" type="ORF">EVAR_34195_1</name>
</gene>
<dbReference type="OrthoDB" id="5854584at2759"/>
<dbReference type="InterPro" id="IPR037185">
    <property type="entry name" value="EmrE-like"/>
</dbReference>
<dbReference type="Proteomes" id="UP000299102">
    <property type="component" value="Unassembled WGS sequence"/>
</dbReference>
<dbReference type="PANTHER" id="PTHR31965:SF1">
    <property type="entry name" value="TRANSMEMBRANE PROTEIN 42"/>
    <property type="match status" value="1"/>
</dbReference>
<evidence type="ECO:0000313" key="1">
    <source>
        <dbReference type="EMBL" id="GBP50687.1"/>
    </source>
</evidence>
<dbReference type="SUPFAM" id="SSF103481">
    <property type="entry name" value="Multidrug resistance efflux transporter EmrE"/>
    <property type="match status" value="1"/>
</dbReference>
<evidence type="ECO:0000313" key="2">
    <source>
        <dbReference type="Proteomes" id="UP000299102"/>
    </source>
</evidence>
<dbReference type="Gene3D" id="1.10.3730.20">
    <property type="match status" value="1"/>
</dbReference>